<dbReference type="AlphaFoldDB" id="A0A7J6K2Z2"/>
<keyword evidence="3" id="KW-1185">Reference proteome</keyword>
<dbReference type="EMBL" id="JAAUHK010000194">
    <property type="protein sequence ID" value="KAF4641813.1"/>
    <property type="molecule type" value="Genomic_DNA"/>
</dbReference>
<sequence length="104" mass="10901">MSLLLEGVRAESPSTASSIDGSDRPHALVITERPAQSARTEAGSFPVFGIFSCNSATVSPINEDFCPPSVQPLGSLVGCRSIIFSLPRQRLPRISSTLASGSVL</sequence>
<evidence type="ECO:0000313" key="2">
    <source>
        <dbReference type="EMBL" id="KAF4641813.1"/>
    </source>
</evidence>
<accession>A0A7J6K2Z2</accession>
<reference evidence="2 3" key="1">
    <citation type="submission" date="2020-03" db="EMBL/GenBank/DDBJ databases">
        <title>Genome sequence of Toxoplasma gondii RH-88 strain.</title>
        <authorList>
            <person name="Lorenzi H.A."/>
            <person name="Venepally P."/>
            <person name="Rozenberg A."/>
            <person name="Sibley D."/>
        </authorList>
    </citation>
    <scope>NUCLEOTIDE SEQUENCE [LARGE SCALE GENOMIC DNA]</scope>
    <source>
        <strain evidence="2 3">RH-88</strain>
    </source>
</reference>
<organism evidence="2 3">
    <name type="scientific">Toxoplasma gondii</name>
    <dbReference type="NCBI Taxonomy" id="5811"/>
    <lineage>
        <taxon>Eukaryota</taxon>
        <taxon>Sar</taxon>
        <taxon>Alveolata</taxon>
        <taxon>Apicomplexa</taxon>
        <taxon>Conoidasida</taxon>
        <taxon>Coccidia</taxon>
        <taxon>Eucoccidiorida</taxon>
        <taxon>Eimeriorina</taxon>
        <taxon>Sarcocystidae</taxon>
        <taxon>Toxoplasma</taxon>
    </lineage>
</organism>
<dbReference type="Proteomes" id="UP000557509">
    <property type="component" value="Unassembled WGS sequence"/>
</dbReference>
<protein>
    <submittedName>
        <fullName evidence="2">Uncharacterized protein</fullName>
    </submittedName>
</protein>
<comment type="caution">
    <text evidence="2">The sequence shown here is derived from an EMBL/GenBank/DDBJ whole genome shotgun (WGS) entry which is preliminary data.</text>
</comment>
<name>A0A7J6K2Z2_TOXGO</name>
<evidence type="ECO:0000256" key="1">
    <source>
        <dbReference type="SAM" id="MobiDB-lite"/>
    </source>
</evidence>
<gene>
    <name evidence="2" type="ORF">TGRH88_076250</name>
</gene>
<evidence type="ECO:0000313" key="3">
    <source>
        <dbReference type="Proteomes" id="UP000557509"/>
    </source>
</evidence>
<feature type="region of interest" description="Disordered" evidence="1">
    <location>
        <begin position="1"/>
        <end position="26"/>
    </location>
</feature>
<proteinExistence type="predicted"/>